<name>A0ABU5DNS1_9BURK</name>
<protein>
    <submittedName>
        <fullName evidence="1">Uncharacterized protein</fullName>
    </submittedName>
</protein>
<accession>A0ABU5DNS1</accession>
<evidence type="ECO:0000313" key="2">
    <source>
        <dbReference type="Proteomes" id="UP001285263"/>
    </source>
</evidence>
<dbReference type="EMBL" id="JAXCLA010000009">
    <property type="protein sequence ID" value="MDY0747953.1"/>
    <property type="molecule type" value="Genomic_DNA"/>
</dbReference>
<proteinExistence type="predicted"/>
<organism evidence="1 2">
    <name type="scientific">Roseateles agri</name>
    <dbReference type="NCBI Taxonomy" id="3098619"/>
    <lineage>
        <taxon>Bacteria</taxon>
        <taxon>Pseudomonadati</taxon>
        <taxon>Pseudomonadota</taxon>
        <taxon>Betaproteobacteria</taxon>
        <taxon>Burkholderiales</taxon>
        <taxon>Sphaerotilaceae</taxon>
        <taxon>Roseateles</taxon>
    </lineage>
</organism>
<evidence type="ECO:0000313" key="1">
    <source>
        <dbReference type="EMBL" id="MDY0747953.1"/>
    </source>
</evidence>
<reference evidence="1 2" key="1">
    <citation type="submission" date="2023-11" db="EMBL/GenBank/DDBJ databases">
        <title>Paucibacter sp. nov., isolated from fresh soil in Korea.</title>
        <authorList>
            <person name="Le N.T.T."/>
        </authorList>
    </citation>
    <scope>NUCLEOTIDE SEQUENCE [LARGE SCALE GENOMIC DNA]</scope>
    <source>
        <strain evidence="1 2">R3-3</strain>
    </source>
</reference>
<gene>
    <name evidence="1" type="ORF">SNE35_25855</name>
</gene>
<comment type="caution">
    <text evidence="1">The sequence shown here is derived from an EMBL/GenBank/DDBJ whole genome shotgun (WGS) entry which is preliminary data.</text>
</comment>
<dbReference type="RefSeq" id="WP_320425922.1">
    <property type="nucleotide sequence ID" value="NZ_JAXCLA010000009.1"/>
</dbReference>
<sequence>MSNWRVIKARDDEGNHCIYLQQGSDKSTRELFEFVEPDVMVSLPQQYAAYLEDAEAEVESRNADEDDGQ</sequence>
<dbReference type="Proteomes" id="UP001285263">
    <property type="component" value="Unassembled WGS sequence"/>
</dbReference>
<keyword evidence="2" id="KW-1185">Reference proteome</keyword>